<dbReference type="GO" id="GO:0006004">
    <property type="term" value="P:fucose metabolic process"/>
    <property type="evidence" value="ECO:0007669"/>
    <property type="project" value="UniProtKB-KW"/>
</dbReference>
<evidence type="ECO:0000313" key="5">
    <source>
        <dbReference type="EMBL" id="THH11621.1"/>
    </source>
</evidence>
<comment type="caution">
    <text evidence="5">The sequence shown here is derived from an EMBL/GenBank/DDBJ whole genome shotgun (WGS) entry which is preliminary data.</text>
</comment>
<evidence type="ECO:0000313" key="6">
    <source>
        <dbReference type="Proteomes" id="UP000308199"/>
    </source>
</evidence>
<dbReference type="OrthoDB" id="2559662at2759"/>
<sequence>MLPYYPSDQPHTAWLRSVLAHPRRHAKSCLAALVLFSVFCFLWSAGLTSSLRNTLDYPRNNGLPPLYKEWYELERKLPQHNDSLPYPEGANGRYFYASNHVWGLGFNNALQEQLFLSHLAYISNRSFVFDAYVWDDKTEEPFVQYNGNLIPSRIPLSAFIAGPTVGAPFGEDEIIPRSVTKEYFQRVCPQPALIKSDDVNGLLGTSASAEVMMKAWSDLLRKMPERCVEVGQSNQIFDYMFFGNGDRIIPFLDDFIRSPVITHFAWSSLISSAVANNADLIVEKPTFLQRVFSAWSGSQPVFNATDYSTSIPGLLAVHVRRGDFEEHCKSLTSWRSGFMGWLQSPILPDHFYKRDSADHEEPNKLVKDHYAKHCWPTIEQIVAKIDEVRQTEEGRGLDRVYIMTNGPSEWVTELKEKLMWSGVWNRVTSSRELTLNTEQRYVAQAVDMAIAMRSQVFIGNGFSSLSANVVLLRLSRLFGWRTNRLW</sequence>
<keyword evidence="4" id="KW-0812">Transmembrane</keyword>
<dbReference type="AlphaFoldDB" id="A0A4S4LJS6"/>
<reference evidence="5 6" key="1">
    <citation type="submission" date="2019-02" db="EMBL/GenBank/DDBJ databases">
        <title>Genome sequencing of the rare red list fungi Phellinidium pouzarii.</title>
        <authorList>
            <person name="Buettner E."/>
            <person name="Kellner H."/>
        </authorList>
    </citation>
    <scope>NUCLEOTIDE SEQUENCE [LARGE SCALE GENOMIC DNA]</scope>
    <source>
        <strain evidence="5 6">DSM 108285</strain>
    </source>
</reference>
<gene>
    <name evidence="5" type="ORF">EW145_g565</name>
</gene>
<dbReference type="GO" id="GO:0046922">
    <property type="term" value="F:peptide-O-fucosyltransferase activity"/>
    <property type="evidence" value="ECO:0007669"/>
    <property type="project" value="InterPro"/>
</dbReference>
<evidence type="ECO:0000256" key="4">
    <source>
        <dbReference type="SAM" id="Phobius"/>
    </source>
</evidence>
<keyword evidence="4" id="KW-1133">Transmembrane helix</keyword>
<dbReference type="CDD" id="cd11296">
    <property type="entry name" value="O-FucT_like"/>
    <property type="match status" value="1"/>
</dbReference>
<dbReference type="InterPro" id="IPR045130">
    <property type="entry name" value="OFUT2-like"/>
</dbReference>
<dbReference type="Gene3D" id="3.40.50.11350">
    <property type="match status" value="1"/>
</dbReference>
<keyword evidence="4" id="KW-0472">Membrane</keyword>
<accession>A0A4S4LJS6</accession>
<evidence type="ECO:0000256" key="2">
    <source>
        <dbReference type="ARBA" id="ARBA00023253"/>
    </source>
</evidence>
<feature type="transmembrane region" description="Helical" evidence="4">
    <location>
        <begin position="29"/>
        <end position="51"/>
    </location>
</feature>
<dbReference type="Pfam" id="PF10250">
    <property type="entry name" value="O-FucT"/>
    <property type="match status" value="1"/>
</dbReference>
<keyword evidence="2" id="KW-0294">Fucose metabolism</keyword>
<proteinExistence type="predicted"/>
<organism evidence="5 6">
    <name type="scientific">Phellinidium pouzarii</name>
    <dbReference type="NCBI Taxonomy" id="167371"/>
    <lineage>
        <taxon>Eukaryota</taxon>
        <taxon>Fungi</taxon>
        <taxon>Dikarya</taxon>
        <taxon>Basidiomycota</taxon>
        <taxon>Agaricomycotina</taxon>
        <taxon>Agaricomycetes</taxon>
        <taxon>Hymenochaetales</taxon>
        <taxon>Hymenochaetaceae</taxon>
        <taxon>Phellinidium</taxon>
    </lineage>
</organism>
<protein>
    <submittedName>
        <fullName evidence="5">Uncharacterized protein</fullName>
    </submittedName>
</protein>
<dbReference type="PANTHER" id="PTHR13398">
    <property type="entry name" value="GDP-FUCOSE PROTEIN O-FUCOSYLTRANSFERASE 2"/>
    <property type="match status" value="1"/>
</dbReference>
<dbReference type="EMBL" id="SGPK01000011">
    <property type="protein sequence ID" value="THH11621.1"/>
    <property type="molecule type" value="Genomic_DNA"/>
</dbReference>
<dbReference type="PANTHER" id="PTHR13398:SF8">
    <property type="entry name" value="O-FUCOSYLTRANSFERASE FAMILY PROTEIN"/>
    <property type="match status" value="1"/>
</dbReference>
<keyword evidence="3" id="KW-0119">Carbohydrate metabolism</keyword>
<dbReference type="InterPro" id="IPR019378">
    <property type="entry name" value="GDP-Fuc_O-FucTrfase"/>
</dbReference>
<name>A0A4S4LJS6_9AGAM</name>
<evidence type="ECO:0000256" key="3">
    <source>
        <dbReference type="ARBA" id="ARBA00023277"/>
    </source>
</evidence>
<evidence type="ECO:0000256" key="1">
    <source>
        <dbReference type="ARBA" id="ARBA00022679"/>
    </source>
</evidence>
<dbReference type="Proteomes" id="UP000308199">
    <property type="component" value="Unassembled WGS sequence"/>
</dbReference>
<keyword evidence="1" id="KW-0808">Transferase</keyword>
<keyword evidence="6" id="KW-1185">Reference proteome</keyword>